<evidence type="ECO:0000256" key="1">
    <source>
        <dbReference type="SAM" id="Phobius"/>
    </source>
</evidence>
<evidence type="ECO:0000259" key="3">
    <source>
        <dbReference type="Pfam" id="PF16555"/>
    </source>
</evidence>
<keyword evidence="1" id="KW-0472">Membrane</keyword>
<dbReference type="InterPro" id="IPR048052">
    <property type="entry name" value="FM1-like"/>
</dbReference>
<feature type="chain" id="PRO_5017380426" description="Isopeptide-forming domain-containing fimbrial protein" evidence="2">
    <location>
        <begin position="39"/>
        <end position="536"/>
    </location>
</feature>
<keyword evidence="1" id="KW-0812">Transmembrane</keyword>
<sequence length="536" mass="55244">MDMTITTRHSRTRRAFAAAGALALGLIGVAGVAGSASADTVGDVGNIDVTQDGHGSLVITKYERSSSNGSTAGNGTPVTVSGDTINGVTFSIQEVVTSPGNASLDLTTNAGWTQAQAIKSAWSASAPTTLPSGYALTTAVTQTTAGAGVATFANLGFGLYLVRETTPLAEGIIDPALPFLVTIPFPTGTLAGNSAEWLYDVHVYPKNGVTELTKDVIGADVDDAFYTQAGHVSWTIASDVPLLPNTQNLTQFRLVDTIDTAELAFVATSATLPTDVSGYAVRAYAAGSTTPLAGLTTAMYTIDEAASATGTLELRFTNAGLTYLQDNAQGGHVEFDVPTTVVTPGTETLENDVTSYVNSSVLHADAEQPFGELLVFKYAETTGATPTETPLTGATFQLYADGNGNGYADTGELVTIGGQTSWTVTSVDGTLHIAGIKPGAYMLVESSAPAGYVTPTGSTLGSAENPHDVTVVAGAADAGTGVNYQDVENYQVDPWMLPFTGGNGVLTFSLTGAGLMALALGFAFVAFRRRKRAEQH</sequence>
<dbReference type="KEGG" id="lyd:D7I47_04350"/>
<dbReference type="PROSITE" id="PS51318">
    <property type="entry name" value="TAT"/>
    <property type="match status" value="1"/>
</dbReference>
<keyword evidence="2" id="KW-0732">Signal</keyword>
<protein>
    <recommendedName>
        <fullName evidence="7">Isopeptide-forming domain-containing fimbrial protein</fullName>
    </recommendedName>
</protein>
<reference evidence="6" key="1">
    <citation type="submission" date="2018-09" db="EMBL/GenBank/DDBJ databases">
        <title>Genome sequencing of strain 2DFWR-13.</title>
        <authorList>
            <person name="Heo J."/>
            <person name="Kim S.-J."/>
            <person name="Kwon S.-W."/>
        </authorList>
    </citation>
    <scope>NUCLEOTIDE SEQUENCE [LARGE SCALE GENOMIC DNA]</scope>
    <source>
        <strain evidence="6">2DFWR-13</strain>
    </source>
</reference>
<dbReference type="InterPro" id="IPR032364">
    <property type="entry name" value="GramPos_pilinD1_N"/>
</dbReference>
<feature type="signal peptide" evidence="2">
    <location>
        <begin position="1"/>
        <end position="38"/>
    </location>
</feature>
<dbReference type="SUPFAM" id="SSF117074">
    <property type="entry name" value="Hypothetical protein PA1324"/>
    <property type="match status" value="1"/>
</dbReference>
<dbReference type="InterPro" id="IPR013783">
    <property type="entry name" value="Ig-like_fold"/>
</dbReference>
<feature type="transmembrane region" description="Helical" evidence="1">
    <location>
        <begin position="505"/>
        <end position="527"/>
    </location>
</feature>
<keyword evidence="6" id="KW-1185">Reference proteome</keyword>
<dbReference type="InterPro" id="IPR006311">
    <property type="entry name" value="TAT_signal"/>
</dbReference>
<evidence type="ECO:0000256" key="2">
    <source>
        <dbReference type="SAM" id="SignalP"/>
    </source>
</evidence>
<feature type="domain" description="Gram-positive pilin subunit D1 N-terminal" evidence="3">
    <location>
        <begin position="66"/>
        <end position="207"/>
    </location>
</feature>
<keyword evidence="1" id="KW-1133">Transmembrane helix</keyword>
<dbReference type="AlphaFoldDB" id="A0A387B8Z7"/>
<evidence type="ECO:0000313" key="5">
    <source>
        <dbReference type="EMBL" id="AYF97566.1"/>
    </source>
</evidence>
<dbReference type="Gene3D" id="2.60.40.10">
    <property type="entry name" value="Immunoglobulins"/>
    <property type="match status" value="2"/>
</dbReference>
<dbReference type="Pfam" id="PF16555">
    <property type="entry name" value="GramPos_pilinD1"/>
    <property type="match status" value="1"/>
</dbReference>
<evidence type="ECO:0008006" key="7">
    <source>
        <dbReference type="Google" id="ProtNLM"/>
    </source>
</evidence>
<proteinExistence type="predicted"/>
<dbReference type="NCBIfam" id="NF033902">
    <property type="entry name" value="iso_D2_wall_anc"/>
    <property type="match status" value="1"/>
</dbReference>
<evidence type="ECO:0000259" key="4">
    <source>
        <dbReference type="Pfam" id="PF17802"/>
    </source>
</evidence>
<dbReference type="InterPro" id="IPR041033">
    <property type="entry name" value="SpaA_PFL_dom_1"/>
</dbReference>
<accession>A0A387B8Z7</accession>
<dbReference type="GO" id="GO:0005975">
    <property type="term" value="P:carbohydrate metabolic process"/>
    <property type="evidence" value="ECO:0007669"/>
    <property type="project" value="UniProtKB-ARBA"/>
</dbReference>
<name>A0A387B8Z7_9MICO</name>
<dbReference type="Gene3D" id="2.60.40.740">
    <property type="match status" value="1"/>
</dbReference>
<dbReference type="EMBL" id="CP032630">
    <property type="protein sequence ID" value="AYF97566.1"/>
    <property type="molecule type" value="Genomic_DNA"/>
</dbReference>
<evidence type="ECO:0000313" key="6">
    <source>
        <dbReference type="Proteomes" id="UP000278886"/>
    </source>
</evidence>
<feature type="domain" description="SpaA-like prealbumin fold" evidence="4">
    <location>
        <begin position="387"/>
        <end position="455"/>
    </location>
</feature>
<gene>
    <name evidence="5" type="ORF">D7I47_04350</name>
</gene>
<dbReference type="Pfam" id="PF17802">
    <property type="entry name" value="SpaA"/>
    <property type="match status" value="1"/>
</dbReference>
<dbReference type="Proteomes" id="UP000278886">
    <property type="component" value="Chromosome"/>
</dbReference>
<organism evidence="5 6">
    <name type="scientific">Protaetiibacter intestinalis</name>
    <dbReference type="NCBI Taxonomy" id="2419774"/>
    <lineage>
        <taxon>Bacteria</taxon>
        <taxon>Bacillati</taxon>
        <taxon>Actinomycetota</taxon>
        <taxon>Actinomycetes</taxon>
        <taxon>Micrococcales</taxon>
        <taxon>Microbacteriaceae</taxon>
        <taxon>Protaetiibacter</taxon>
    </lineage>
</organism>